<evidence type="ECO:0000313" key="1">
    <source>
        <dbReference type="EMBL" id="QHT80776.1"/>
    </source>
</evidence>
<dbReference type="AlphaFoldDB" id="A0A6C0HKX6"/>
<proteinExistence type="predicted"/>
<dbReference type="EMBL" id="MN739974">
    <property type="protein sequence ID" value="QHT80776.1"/>
    <property type="molecule type" value="Genomic_DNA"/>
</dbReference>
<accession>A0A6C0HKX6</accession>
<organism evidence="1">
    <name type="scientific">viral metagenome</name>
    <dbReference type="NCBI Taxonomy" id="1070528"/>
    <lineage>
        <taxon>unclassified sequences</taxon>
        <taxon>metagenomes</taxon>
        <taxon>organismal metagenomes</taxon>
    </lineage>
</organism>
<reference evidence="1" key="1">
    <citation type="journal article" date="2020" name="Nature">
        <title>Giant virus diversity and host interactions through global metagenomics.</title>
        <authorList>
            <person name="Schulz F."/>
            <person name="Roux S."/>
            <person name="Paez-Espino D."/>
            <person name="Jungbluth S."/>
            <person name="Walsh D.A."/>
            <person name="Denef V.J."/>
            <person name="McMahon K.D."/>
            <person name="Konstantinidis K.T."/>
            <person name="Eloe-Fadrosh E.A."/>
            <person name="Kyrpides N.C."/>
            <person name="Woyke T."/>
        </authorList>
    </citation>
    <scope>NUCLEOTIDE SEQUENCE</scope>
    <source>
        <strain evidence="1">GVMAG-M-3300023184-121</strain>
    </source>
</reference>
<protein>
    <submittedName>
        <fullName evidence="1">Uncharacterized protein</fullName>
    </submittedName>
</protein>
<sequence length="176" mass="20832">MKNQRNNRMVASTKWTNKDKMLFHIIEKYGRQNENSKKVVETFRKRKTKPDVALFGVYDKPSETFYWTNGMNEITLDMVRQHYLQVFGSDETIVKLCKPVVRLEHKYHCVIPYLMDILNAAFSVLPVKRGEQMMFGLVKLGLHDDFDFNAFDGAMGAYRLSHLRPHRKTQKRTRRD</sequence>
<name>A0A6C0HKX6_9ZZZZ</name>